<feature type="transmembrane region" description="Helical" evidence="2">
    <location>
        <begin position="70"/>
        <end position="90"/>
    </location>
</feature>
<accession>A0A7M1QYR3</accession>
<evidence type="ECO:0000256" key="2">
    <source>
        <dbReference type="SAM" id="Phobius"/>
    </source>
</evidence>
<gene>
    <name evidence="3" type="ORF">INS88_04410</name>
</gene>
<keyword evidence="2" id="KW-1133">Transmembrane helix</keyword>
<dbReference type="RefSeq" id="WP_193327653.1">
    <property type="nucleotide sequence ID" value="NZ_CP053291.1"/>
</dbReference>
<protein>
    <recommendedName>
        <fullName evidence="5">DUF2530 domain-containing protein</fullName>
    </recommendedName>
</protein>
<dbReference type="EMBL" id="CP063213">
    <property type="protein sequence ID" value="QOR46445.1"/>
    <property type="molecule type" value="Genomic_DNA"/>
</dbReference>
<organism evidence="3 4">
    <name type="scientific">Trueperella pecoris</name>
    <dbReference type="NCBI Taxonomy" id="2733571"/>
    <lineage>
        <taxon>Bacteria</taxon>
        <taxon>Bacillati</taxon>
        <taxon>Actinomycetota</taxon>
        <taxon>Actinomycetes</taxon>
        <taxon>Actinomycetales</taxon>
        <taxon>Actinomycetaceae</taxon>
        <taxon>Trueperella</taxon>
    </lineage>
</organism>
<feature type="transmembrane region" description="Helical" evidence="2">
    <location>
        <begin position="97"/>
        <end position="119"/>
    </location>
</feature>
<proteinExistence type="predicted"/>
<dbReference type="Proteomes" id="UP000595053">
    <property type="component" value="Chromosome"/>
</dbReference>
<evidence type="ECO:0000313" key="3">
    <source>
        <dbReference type="EMBL" id="QOR46445.1"/>
    </source>
</evidence>
<evidence type="ECO:0000313" key="4">
    <source>
        <dbReference type="Proteomes" id="UP000595053"/>
    </source>
</evidence>
<sequence>MREEDSGRDWDAEWIRFESTMKESDHPREDSYQQAAGFRTWTPAPEEDEPFDPADLPKAQPPSPASQPQLARISFSLTGAVALLYILGFFEVLSFSHAWWLVFGTLGLLSAAAGVYFSAPWAHGPDDDGTRV</sequence>
<keyword evidence="4" id="KW-1185">Reference proteome</keyword>
<keyword evidence="2" id="KW-0472">Membrane</keyword>
<dbReference type="AlphaFoldDB" id="A0A7M1QYR3"/>
<evidence type="ECO:0008006" key="5">
    <source>
        <dbReference type="Google" id="ProtNLM"/>
    </source>
</evidence>
<keyword evidence="2" id="KW-0812">Transmembrane</keyword>
<reference evidence="3 4" key="1">
    <citation type="submission" date="2020-10" db="EMBL/GenBank/DDBJ databases">
        <title>Trueperella pecoris sp. nov. isolated from bovine and porcine specimens.</title>
        <authorList>
            <person name="Schoenecker L."/>
            <person name="Schnydrig P."/>
            <person name="Brodard I."/>
            <person name="Thomann A."/>
            <person name="Hemphill A."/>
            <person name="Rodriguez-Campos S."/>
            <person name="Perreten V."/>
            <person name="Jores J."/>
            <person name="Kittl S."/>
        </authorList>
    </citation>
    <scope>NUCLEOTIDE SEQUENCE [LARGE SCALE GENOMIC DNA]</scope>
    <source>
        <strain evidence="3 4">15A0121</strain>
    </source>
</reference>
<evidence type="ECO:0000256" key="1">
    <source>
        <dbReference type="SAM" id="MobiDB-lite"/>
    </source>
</evidence>
<name>A0A7M1QYR3_9ACTO</name>
<feature type="compositionally biased region" description="Basic and acidic residues" evidence="1">
    <location>
        <begin position="21"/>
        <end position="31"/>
    </location>
</feature>
<feature type="region of interest" description="Disordered" evidence="1">
    <location>
        <begin position="21"/>
        <end position="69"/>
    </location>
</feature>